<evidence type="ECO:0000313" key="1">
    <source>
        <dbReference type="EMBL" id="HEC07071.1"/>
    </source>
</evidence>
<accession>A0A831WG06</accession>
<proteinExistence type="predicted"/>
<dbReference type="InterPro" id="IPR029044">
    <property type="entry name" value="Nucleotide-diphossugar_trans"/>
</dbReference>
<dbReference type="Proteomes" id="UP000886339">
    <property type="component" value="Unassembled WGS sequence"/>
</dbReference>
<dbReference type="EMBL" id="DRLF01000327">
    <property type="protein sequence ID" value="HEC07071.1"/>
    <property type="molecule type" value="Genomic_DNA"/>
</dbReference>
<protein>
    <submittedName>
        <fullName evidence="1">Uncharacterized protein</fullName>
    </submittedName>
</protein>
<name>A0A831WG06_9GAMM</name>
<sequence>MNDGSSYNFSFSYNLATAPAAPAEEDLTAFDDCMEFPLPGQRVLLRSRSSGKQITVTNDVAYSLRLCREFRTLSEHIQHVGREIPELRDEPDDIRQVLNSIGQAGLMLSASAKTQSIKPVSGFQPAETALCYCILSCDRSEALARLLESMAANHRFLGTNRYYVIDDSRKAEKREKNRAICRDFSAAHGVKLHYFGIDEQARVLQQLQSQLPEHAEGIAFLLGRYGENPAIPSYGRTRNWGLLLSRGSKLVLVDDDILFQRVSPPTGPTGPEITSRSRVADFFGSDNEWQTLLDPENTDPSAGSFSQALGASLGETLSLLGEDALPQSALRNLYPADFAQVQPDSKILLTACGYAGDPGTASNIWIYQLPAQYRGKLFSSEQDYRRHIRSRNTWMGSFGPAFRNQFSLMSPLTGIDCARLTPPFFPLLRNEDLLFGVLLHHLHPDALFLDNPWAVPHLPAEHRQWEQDLSLKPQNYGLLDFSADALVLDTPTLPAGSASDRLRGCAGFFSGLSRLDDRALEEKIAEQTLGLRTTQISRLAKVLDESHEAPGFWQQDLQRIIEAGEQSLAAPLPRGFQAVPGGEDEQKALARTLWKRYAQGIRGWEACLNTMQDIQIEAS</sequence>
<organism evidence="1">
    <name type="scientific">Thiolapillus brandeum</name>
    <dbReference type="NCBI Taxonomy" id="1076588"/>
    <lineage>
        <taxon>Bacteria</taxon>
        <taxon>Pseudomonadati</taxon>
        <taxon>Pseudomonadota</taxon>
        <taxon>Gammaproteobacteria</taxon>
        <taxon>Chromatiales</taxon>
        <taxon>Sedimenticolaceae</taxon>
        <taxon>Thiolapillus</taxon>
    </lineage>
</organism>
<dbReference type="AlphaFoldDB" id="A0A831WG06"/>
<reference evidence="1" key="1">
    <citation type="journal article" date="2020" name="mSystems">
        <title>Genome- and Community-Level Interaction Insights into Carbon Utilization and Element Cycling Functions of Hydrothermarchaeota in Hydrothermal Sediment.</title>
        <authorList>
            <person name="Zhou Z."/>
            <person name="Liu Y."/>
            <person name="Xu W."/>
            <person name="Pan J."/>
            <person name="Luo Z.H."/>
            <person name="Li M."/>
        </authorList>
    </citation>
    <scope>NUCLEOTIDE SEQUENCE [LARGE SCALE GENOMIC DNA]</scope>
    <source>
        <strain evidence="1">HyVt-458</strain>
    </source>
</reference>
<gene>
    <name evidence="1" type="ORF">ENJ12_09475</name>
</gene>
<dbReference type="SUPFAM" id="SSF53448">
    <property type="entry name" value="Nucleotide-diphospho-sugar transferases"/>
    <property type="match status" value="1"/>
</dbReference>
<comment type="caution">
    <text evidence="1">The sequence shown here is derived from an EMBL/GenBank/DDBJ whole genome shotgun (WGS) entry which is preliminary data.</text>
</comment>